<keyword evidence="2" id="KW-1185">Reference proteome</keyword>
<accession>A0A0V1FWR1</accession>
<name>A0A0V1FWR1_TRIPS</name>
<protein>
    <submittedName>
        <fullName evidence="1">Uncharacterized protein</fullName>
    </submittedName>
</protein>
<evidence type="ECO:0000313" key="2">
    <source>
        <dbReference type="Proteomes" id="UP000054995"/>
    </source>
</evidence>
<sequence>MFKSYIPLNGTPLHAVMIELLYEKPDCLKSTKLGLLYLPVPNVKKFTQVGRLLFRCKRVFLIATAQFTMNLMELSIALVTPGNPSSLLFYIMVFEGSPSFALDNGL</sequence>
<gene>
    <name evidence="1" type="ORF">T4D_15713</name>
</gene>
<reference evidence="1 2" key="1">
    <citation type="submission" date="2015-01" db="EMBL/GenBank/DDBJ databases">
        <title>Evolution of Trichinella species and genotypes.</title>
        <authorList>
            <person name="Korhonen P.K."/>
            <person name="Edoardo P."/>
            <person name="Giuseppe L.R."/>
            <person name="Gasser R.B."/>
        </authorList>
    </citation>
    <scope>NUCLEOTIDE SEQUENCE [LARGE SCALE GENOMIC DNA]</scope>
    <source>
        <strain evidence="1">ISS470</strain>
    </source>
</reference>
<comment type="caution">
    <text evidence="1">The sequence shown here is derived from an EMBL/GenBank/DDBJ whole genome shotgun (WGS) entry which is preliminary data.</text>
</comment>
<dbReference type="EMBL" id="JYDT01000022">
    <property type="protein sequence ID" value="KRY90303.1"/>
    <property type="molecule type" value="Genomic_DNA"/>
</dbReference>
<organism evidence="1 2">
    <name type="scientific">Trichinella pseudospiralis</name>
    <name type="common">Parasitic roundworm</name>
    <dbReference type="NCBI Taxonomy" id="6337"/>
    <lineage>
        <taxon>Eukaryota</taxon>
        <taxon>Metazoa</taxon>
        <taxon>Ecdysozoa</taxon>
        <taxon>Nematoda</taxon>
        <taxon>Enoplea</taxon>
        <taxon>Dorylaimia</taxon>
        <taxon>Trichinellida</taxon>
        <taxon>Trichinellidae</taxon>
        <taxon>Trichinella</taxon>
    </lineage>
</organism>
<proteinExistence type="predicted"/>
<dbReference type="AlphaFoldDB" id="A0A0V1FWR1"/>
<evidence type="ECO:0000313" key="1">
    <source>
        <dbReference type="EMBL" id="KRY90303.1"/>
    </source>
</evidence>
<dbReference type="Proteomes" id="UP000054995">
    <property type="component" value="Unassembled WGS sequence"/>
</dbReference>